<dbReference type="GO" id="GO:0016020">
    <property type="term" value="C:membrane"/>
    <property type="evidence" value="ECO:0007669"/>
    <property type="project" value="UniProtKB-SubCell"/>
</dbReference>
<keyword evidence="2 5" id="KW-0812">Transmembrane</keyword>
<dbReference type="InterPro" id="IPR032808">
    <property type="entry name" value="DoxX"/>
</dbReference>
<evidence type="ECO:0000256" key="5">
    <source>
        <dbReference type="SAM" id="Phobius"/>
    </source>
</evidence>
<dbReference type="Pfam" id="PF07681">
    <property type="entry name" value="DoxX"/>
    <property type="match status" value="1"/>
</dbReference>
<reference evidence="6" key="1">
    <citation type="submission" date="2021-03" db="EMBL/GenBank/DDBJ databases">
        <authorList>
            <person name="So Y."/>
        </authorList>
    </citation>
    <scope>NUCLEOTIDE SEQUENCE</scope>
    <source>
        <strain evidence="6">SG15</strain>
    </source>
</reference>
<protein>
    <submittedName>
        <fullName evidence="6">DoxX family protein</fullName>
    </submittedName>
</protein>
<evidence type="ECO:0000313" key="6">
    <source>
        <dbReference type="EMBL" id="MBP0492794.1"/>
    </source>
</evidence>
<dbReference type="RefSeq" id="WP_209372616.1">
    <property type="nucleotide sequence ID" value="NZ_JAGIZA010000004.1"/>
</dbReference>
<keyword evidence="3 5" id="KW-1133">Transmembrane helix</keyword>
<organism evidence="6 7">
    <name type="scientific">Roseomonas indoligenes</name>
    <dbReference type="NCBI Taxonomy" id="2820811"/>
    <lineage>
        <taxon>Bacteria</taxon>
        <taxon>Pseudomonadati</taxon>
        <taxon>Pseudomonadota</taxon>
        <taxon>Alphaproteobacteria</taxon>
        <taxon>Acetobacterales</taxon>
        <taxon>Roseomonadaceae</taxon>
        <taxon>Roseomonas</taxon>
    </lineage>
</organism>
<dbReference type="Proteomes" id="UP000677537">
    <property type="component" value="Unassembled WGS sequence"/>
</dbReference>
<comment type="subcellular location">
    <subcellularLocation>
        <location evidence="1">Membrane</location>
        <topology evidence="1">Multi-pass membrane protein</topology>
    </subcellularLocation>
</comment>
<feature type="transmembrane region" description="Helical" evidence="5">
    <location>
        <begin position="107"/>
        <end position="130"/>
    </location>
</feature>
<feature type="transmembrane region" description="Helical" evidence="5">
    <location>
        <begin position="80"/>
        <end position="101"/>
    </location>
</feature>
<evidence type="ECO:0000256" key="4">
    <source>
        <dbReference type="ARBA" id="ARBA00023136"/>
    </source>
</evidence>
<evidence type="ECO:0000256" key="2">
    <source>
        <dbReference type="ARBA" id="ARBA00022692"/>
    </source>
</evidence>
<evidence type="ECO:0000256" key="3">
    <source>
        <dbReference type="ARBA" id="ARBA00022989"/>
    </source>
</evidence>
<comment type="caution">
    <text evidence="6">The sequence shown here is derived from an EMBL/GenBank/DDBJ whole genome shotgun (WGS) entry which is preliminary data.</text>
</comment>
<dbReference type="AlphaFoldDB" id="A0A940S599"/>
<proteinExistence type="predicted"/>
<evidence type="ECO:0000313" key="7">
    <source>
        <dbReference type="Proteomes" id="UP000677537"/>
    </source>
</evidence>
<name>A0A940S599_9PROT</name>
<evidence type="ECO:0000256" key="1">
    <source>
        <dbReference type="ARBA" id="ARBA00004141"/>
    </source>
</evidence>
<dbReference type="EMBL" id="JAGIZA010000004">
    <property type="protein sequence ID" value="MBP0492794.1"/>
    <property type="molecule type" value="Genomic_DNA"/>
</dbReference>
<keyword evidence="7" id="KW-1185">Reference proteome</keyword>
<gene>
    <name evidence="6" type="ORF">J5Y10_08375</name>
</gene>
<keyword evidence="4 5" id="KW-0472">Membrane</keyword>
<accession>A0A940S599</accession>
<sequence>MNATPRPTAAILDSRAFGVLARILLTFPYWGSGLAKLIDFSGAQAEMGMFGLHPTAPFAIAVIITQLVGSGLIIHGRHAWLGAGWLAVFTVLTILIVHHFWRLEGMMGLVAFHTATEHVGMIGGLMLGAIQAHWARLRA</sequence>
<feature type="transmembrane region" description="Helical" evidence="5">
    <location>
        <begin position="50"/>
        <end position="73"/>
    </location>
</feature>